<evidence type="ECO:0000313" key="3">
    <source>
        <dbReference type="Proteomes" id="UP001396898"/>
    </source>
</evidence>
<evidence type="ECO:0000313" key="2">
    <source>
        <dbReference type="EMBL" id="KAK8012887.1"/>
    </source>
</evidence>
<organism evidence="2 3">
    <name type="scientific">Apiospora marii</name>
    <dbReference type="NCBI Taxonomy" id="335849"/>
    <lineage>
        <taxon>Eukaryota</taxon>
        <taxon>Fungi</taxon>
        <taxon>Dikarya</taxon>
        <taxon>Ascomycota</taxon>
        <taxon>Pezizomycotina</taxon>
        <taxon>Sordariomycetes</taxon>
        <taxon>Xylariomycetidae</taxon>
        <taxon>Amphisphaeriales</taxon>
        <taxon>Apiosporaceae</taxon>
        <taxon>Apiospora</taxon>
    </lineage>
</organism>
<accession>A0ABR1RHZ2</accession>
<name>A0ABR1RHZ2_9PEZI</name>
<feature type="compositionally biased region" description="Basic and acidic residues" evidence="1">
    <location>
        <begin position="10"/>
        <end position="20"/>
    </location>
</feature>
<sequence>MIAHFTSESSCDRLPPHRPDGTNIDLGLGQPVFINAMLGTPNQARVTMPPNTQELTTCRPGSWASSCTVLPSPSNANQWSKVMTGGDSSRGCRCPSPAARASALFFRRETATSCQASDNGVSSVASNLSEAKTRHAGGAAVTVLEWAPPRSGEWGSLYL</sequence>
<dbReference type="EMBL" id="JAQQWI010000015">
    <property type="protein sequence ID" value="KAK8012887.1"/>
    <property type="molecule type" value="Genomic_DNA"/>
</dbReference>
<comment type="caution">
    <text evidence="2">The sequence shown here is derived from an EMBL/GenBank/DDBJ whole genome shotgun (WGS) entry which is preliminary data.</text>
</comment>
<proteinExistence type="predicted"/>
<evidence type="ECO:0000256" key="1">
    <source>
        <dbReference type="SAM" id="MobiDB-lite"/>
    </source>
</evidence>
<dbReference type="Proteomes" id="UP001396898">
    <property type="component" value="Unassembled WGS sequence"/>
</dbReference>
<protein>
    <submittedName>
        <fullName evidence="2">Uncharacterized protein</fullName>
    </submittedName>
</protein>
<gene>
    <name evidence="2" type="ORF">PG991_010262</name>
</gene>
<keyword evidence="3" id="KW-1185">Reference proteome</keyword>
<feature type="region of interest" description="Disordered" evidence="1">
    <location>
        <begin position="1"/>
        <end position="25"/>
    </location>
</feature>
<reference evidence="2 3" key="1">
    <citation type="submission" date="2023-01" db="EMBL/GenBank/DDBJ databases">
        <title>Analysis of 21 Apiospora genomes using comparative genomics revels a genus with tremendous synthesis potential of carbohydrate active enzymes and secondary metabolites.</title>
        <authorList>
            <person name="Sorensen T."/>
        </authorList>
    </citation>
    <scope>NUCLEOTIDE SEQUENCE [LARGE SCALE GENOMIC DNA]</scope>
    <source>
        <strain evidence="2 3">CBS 20057</strain>
    </source>
</reference>